<evidence type="ECO:0000313" key="2">
    <source>
        <dbReference type="EMBL" id="AZZ52904.1"/>
    </source>
</evidence>
<proteinExistence type="predicted"/>
<dbReference type="Proteomes" id="UP000285317">
    <property type="component" value="Chromosome"/>
</dbReference>
<dbReference type="KEGG" id="rfs:C1I64_13235"/>
<organism evidence="2 3">
    <name type="scientific">Rathayibacter festucae DSM 15932</name>
    <dbReference type="NCBI Taxonomy" id="1328866"/>
    <lineage>
        <taxon>Bacteria</taxon>
        <taxon>Bacillati</taxon>
        <taxon>Actinomycetota</taxon>
        <taxon>Actinomycetes</taxon>
        <taxon>Micrococcales</taxon>
        <taxon>Microbacteriaceae</taxon>
        <taxon>Rathayibacter</taxon>
    </lineage>
</organism>
<evidence type="ECO:0000256" key="1">
    <source>
        <dbReference type="SAM" id="MobiDB-lite"/>
    </source>
</evidence>
<dbReference type="EMBL" id="CP028137">
    <property type="protein sequence ID" value="AZZ52904.1"/>
    <property type="molecule type" value="Genomic_DNA"/>
</dbReference>
<dbReference type="AlphaFoldDB" id="A0A3T0T2Q3"/>
<gene>
    <name evidence="2" type="ORF">C1I64_13235</name>
</gene>
<accession>A0A3T0T2Q3</accession>
<feature type="compositionally biased region" description="Acidic residues" evidence="1">
    <location>
        <begin position="102"/>
        <end position="119"/>
    </location>
</feature>
<dbReference type="RefSeq" id="WP_127887513.1">
    <property type="nucleotide sequence ID" value="NZ_CP028137.1"/>
</dbReference>
<evidence type="ECO:0000313" key="3">
    <source>
        <dbReference type="Proteomes" id="UP000285317"/>
    </source>
</evidence>
<reference evidence="2 3" key="1">
    <citation type="submission" date="2018-03" db="EMBL/GenBank/DDBJ databases">
        <title>Bacteriophage NCPPB3778 and a type I-E CRISPR drive the evolution of the US Biological Select Agent, Rathayibacter toxicus.</title>
        <authorList>
            <person name="Davis E.W.II."/>
            <person name="Tabima J.F."/>
            <person name="Weisberg A.J."/>
            <person name="Dantas Lopes L."/>
            <person name="Wiseman M.S."/>
            <person name="Wiseman M.S."/>
            <person name="Pupko T."/>
            <person name="Belcher M.S."/>
            <person name="Sechler A.J."/>
            <person name="Tancos M.A."/>
            <person name="Schroeder B.K."/>
            <person name="Murray T.D."/>
            <person name="Luster D.G."/>
            <person name="Schneider W.L."/>
            <person name="Rogers E."/>
            <person name="Andreote F.D."/>
            <person name="Grunwald N.J."/>
            <person name="Putnam M.L."/>
            <person name="Chang J.H."/>
        </authorList>
    </citation>
    <scope>NUCLEOTIDE SEQUENCE [LARGE SCALE GENOMIC DNA]</scope>
    <source>
        <strain evidence="2 3">DSM 15932</strain>
    </source>
</reference>
<name>A0A3T0T2Q3_9MICO</name>
<sequence>MILLRTHSNRWIARARRTGIVHGLITFADDLPQPVFRTLRLDAATGERVLLRDTDTLEVAFAVLIAAVERARLAEVAAPVQDDADPAAQTPLAPVAVLAEPDSFEPDEPTDPLEDAVAA</sequence>
<feature type="region of interest" description="Disordered" evidence="1">
    <location>
        <begin position="99"/>
        <end position="119"/>
    </location>
</feature>
<protein>
    <submittedName>
        <fullName evidence="2">Uncharacterized protein</fullName>
    </submittedName>
</protein>